<evidence type="ECO:0000256" key="1">
    <source>
        <dbReference type="SAM" id="Phobius"/>
    </source>
</evidence>
<evidence type="ECO:0000313" key="3">
    <source>
        <dbReference type="Proteomes" id="UP000199072"/>
    </source>
</evidence>
<accession>A0A1G7DV50</accession>
<organism evidence="2 3">
    <name type="scientific">Mucilaginibacter pineti</name>
    <dbReference type="NCBI Taxonomy" id="1391627"/>
    <lineage>
        <taxon>Bacteria</taxon>
        <taxon>Pseudomonadati</taxon>
        <taxon>Bacteroidota</taxon>
        <taxon>Sphingobacteriia</taxon>
        <taxon>Sphingobacteriales</taxon>
        <taxon>Sphingobacteriaceae</taxon>
        <taxon>Mucilaginibacter</taxon>
    </lineage>
</organism>
<dbReference type="Proteomes" id="UP000199072">
    <property type="component" value="Unassembled WGS sequence"/>
</dbReference>
<proteinExistence type="predicted"/>
<reference evidence="2 3" key="1">
    <citation type="submission" date="2016-10" db="EMBL/GenBank/DDBJ databases">
        <authorList>
            <person name="de Groot N.N."/>
        </authorList>
    </citation>
    <scope>NUCLEOTIDE SEQUENCE [LARGE SCALE GENOMIC DNA]</scope>
    <source>
        <strain evidence="2 3">47C3B</strain>
    </source>
</reference>
<feature type="transmembrane region" description="Helical" evidence="1">
    <location>
        <begin position="113"/>
        <end position="131"/>
    </location>
</feature>
<dbReference type="AlphaFoldDB" id="A0A1G7DV50"/>
<protein>
    <submittedName>
        <fullName evidence="2">Uncharacterized protein</fullName>
    </submittedName>
</protein>
<dbReference type="STRING" id="1391627.SAMN05216464_107119"/>
<evidence type="ECO:0000313" key="2">
    <source>
        <dbReference type="EMBL" id="SDE54855.1"/>
    </source>
</evidence>
<feature type="transmembrane region" description="Helical" evidence="1">
    <location>
        <begin position="45"/>
        <end position="66"/>
    </location>
</feature>
<name>A0A1G7DV50_9SPHI</name>
<dbReference type="EMBL" id="FNAI01000007">
    <property type="protein sequence ID" value="SDE54855.1"/>
    <property type="molecule type" value="Genomic_DNA"/>
</dbReference>
<feature type="transmembrane region" description="Helical" evidence="1">
    <location>
        <begin position="86"/>
        <end position="107"/>
    </location>
</feature>
<keyword evidence="1" id="KW-0812">Transmembrane</keyword>
<keyword evidence="1" id="KW-0472">Membrane</keyword>
<sequence length="145" mass="16435">MHSNSFIYSLKIWLTSVFLAPLIYIVVTSFKENYQDLGTLISNQFSNYVMCVFFGSLFSFFTWVLFFLTVKITTLHASSIKQSKSIISLIGALLTVGTFALFLSPSISIHDDFFYLMVGNCICISGGSWFYKLKVDSLYVTVRAH</sequence>
<gene>
    <name evidence="2" type="ORF">SAMN05216464_107119</name>
</gene>
<keyword evidence="3" id="KW-1185">Reference proteome</keyword>
<keyword evidence="1" id="KW-1133">Transmembrane helix</keyword>
<feature type="transmembrane region" description="Helical" evidence="1">
    <location>
        <begin position="12"/>
        <end position="30"/>
    </location>
</feature>